<evidence type="ECO:0000313" key="1">
    <source>
        <dbReference type="EMBL" id="TGY89560.1"/>
    </source>
</evidence>
<evidence type="ECO:0000313" key="2">
    <source>
        <dbReference type="Proteomes" id="UP000304953"/>
    </source>
</evidence>
<dbReference type="Proteomes" id="UP000304953">
    <property type="component" value="Unassembled WGS sequence"/>
</dbReference>
<keyword evidence="2" id="KW-1185">Reference proteome</keyword>
<organism evidence="1 2">
    <name type="scientific">Petralouisia muris</name>
    <dbReference type="NCBI Taxonomy" id="3032872"/>
    <lineage>
        <taxon>Bacteria</taxon>
        <taxon>Bacillati</taxon>
        <taxon>Bacillota</taxon>
        <taxon>Clostridia</taxon>
        <taxon>Lachnospirales</taxon>
        <taxon>Lachnospiraceae</taxon>
        <taxon>Petralouisia</taxon>
    </lineage>
</organism>
<proteinExistence type="predicted"/>
<comment type="caution">
    <text evidence="1">The sequence shown here is derived from an EMBL/GenBank/DDBJ whole genome shotgun (WGS) entry which is preliminary data.</text>
</comment>
<accession>A0AC61RP53</accession>
<protein>
    <submittedName>
        <fullName evidence="1">Class I SAM-dependent methyltransferase</fullName>
    </submittedName>
</protein>
<gene>
    <name evidence="1" type="ORF">E5329_24340</name>
</gene>
<dbReference type="EMBL" id="SRYA01000084">
    <property type="protein sequence ID" value="TGY89560.1"/>
    <property type="molecule type" value="Genomic_DNA"/>
</dbReference>
<reference evidence="1" key="1">
    <citation type="submission" date="2019-04" db="EMBL/GenBank/DDBJ databases">
        <title>Microbes associate with the intestines of laboratory mice.</title>
        <authorList>
            <person name="Navarre W."/>
            <person name="Wong E."/>
            <person name="Huang K."/>
            <person name="Tropini C."/>
            <person name="Ng K."/>
            <person name="Yu B."/>
        </authorList>
    </citation>
    <scope>NUCLEOTIDE SEQUENCE</scope>
    <source>
        <strain evidence="1">NM01_1-7b</strain>
    </source>
</reference>
<keyword evidence="1" id="KW-0808">Transferase</keyword>
<sequence>MKVSNTRRIAEKLMQIMQIKQASSMVNMIITNSIAANSIIPPDVGALRQEAVIIQKEMPEYSVAQVMMLLMVESLIGPYLEQQPEAMEFFMNWIAAESRVFDVKEFNKNPYIKNIDFTNQSDGDYELRYYDLMPYELSIYNIPKRIEELCVDIPRVGCFPEEFKYPVIFQKSIKGTWMSVSPNEVFTMEKPIKNAKGKVLTLGCGMGYFAYMASLKEDVESITIVESEQSVIDLFEKCLLPQFENKDKITIIKADAIEFLHDMEDGTFDYCFADIWIGIEDIIPYFAVKEIGRHLRKTKIEYWIEDSFAILLASNVWIEIMRAFSEANRLDIPPLDEGILTELDRRKEKYISRLLSGVEITKPEHIDYYMKPKNIILLINSTDIIF</sequence>
<keyword evidence="1" id="KW-0489">Methyltransferase</keyword>
<name>A0AC61RP53_9FIRM</name>